<keyword evidence="3" id="KW-1185">Reference proteome</keyword>
<sequence length="254" mass="28316">MSSSLSKADILWWNSRNFDVLCPHCKDIHRHDINWDGPKTRIQHCENQQEYVCCFPISDDGSAAYEIDKERARFVSTFALGYTGVVGVDTLADDFAASVNIGAHNGGDRAEHGPRINEDSHDMVKMKVGDDGEPFQQSPLNDHIFFPGPNADYPMTVPTNNVARLERGGKYPTVAAMSGWTHGSGPSPDALISGQQWTKEVFYIASVIGHELPPIEHYDGSQPGRYNACHAEKQLIAYFLDRHVFLPRDVEPDM</sequence>
<dbReference type="GeneID" id="37115304"/>
<evidence type="ECO:0000259" key="1">
    <source>
        <dbReference type="Pfam" id="PF24120"/>
    </source>
</evidence>
<gene>
    <name evidence="2" type="ORF">BO94DRAFT_544056</name>
</gene>
<dbReference type="AlphaFoldDB" id="A0A317X372"/>
<comment type="caution">
    <text evidence="2">The sequence shown here is derived from an EMBL/GenBank/DDBJ whole genome shotgun (WGS) entry which is preliminary data.</text>
</comment>
<organism evidence="2 3">
    <name type="scientific">Aspergillus sclerotioniger CBS 115572</name>
    <dbReference type="NCBI Taxonomy" id="1450535"/>
    <lineage>
        <taxon>Eukaryota</taxon>
        <taxon>Fungi</taxon>
        <taxon>Dikarya</taxon>
        <taxon>Ascomycota</taxon>
        <taxon>Pezizomycotina</taxon>
        <taxon>Eurotiomycetes</taxon>
        <taxon>Eurotiomycetidae</taxon>
        <taxon>Eurotiales</taxon>
        <taxon>Aspergillaceae</taxon>
        <taxon>Aspergillus</taxon>
        <taxon>Aspergillus subgen. Circumdati</taxon>
    </lineage>
</organism>
<accession>A0A317X372</accession>
<reference evidence="2 3" key="1">
    <citation type="submission" date="2016-12" db="EMBL/GenBank/DDBJ databases">
        <title>The genomes of Aspergillus section Nigri reveals drivers in fungal speciation.</title>
        <authorList>
            <consortium name="DOE Joint Genome Institute"/>
            <person name="Vesth T.C."/>
            <person name="Nybo J."/>
            <person name="Theobald S."/>
            <person name="Brandl J."/>
            <person name="Frisvad J.C."/>
            <person name="Nielsen K.F."/>
            <person name="Lyhne E.K."/>
            <person name="Kogle M.E."/>
            <person name="Kuo A."/>
            <person name="Riley R."/>
            <person name="Clum A."/>
            <person name="Nolan M."/>
            <person name="Lipzen A."/>
            <person name="Salamov A."/>
            <person name="Henrissat B."/>
            <person name="Wiebenga A."/>
            <person name="De Vries R.P."/>
            <person name="Grigoriev I.V."/>
            <person name="Mortensen U.H."/>
            <person name="Andersen M.R."/>
            <person name="Baker S.E."/>
        </authorList>
    </citation>
    <scope>NUCLEOTIDE SEQUENCE [LARGE SCALE GENOMIC DNA]</scope>
    <source>
        <strain evidence="2 3">CBS 115572</strain>
    </source>
</reference>
<proteinExistence type="predicted"/>
<dbReference type="STRING" id="1450535.A0A317X372"/>
<protein>
    <recommendedName>
        <fullName evidence="1">Single-strand DNA deaminase toxin A-like C-terminal domain-containing protein</fullName>
    </recommendedName>
</protein>
<name>A0A317X372_9EURO</name>
<evidence type="ECO:0000313" key="2">
    <source>
        <dbReference type="EMBL" id="PWY93006.1"/>
    </source>
</evidence>
<dbReference type="OrthoDB" id="4505660at2759"/>
<dbReference type="EMBL" id="MSFK01000007">
    <property type="protein sequence ID" value="PWY93006.1"/>
    <property type="molecule type" value="Genomic_DNA"/>
</dbReference>
<dbReference type="Proteomes" id="UP000246702">
    <property type="component" value="Unassembled WGS sequence"/>
</dbReference>
<feature type="domain" description="Single-strand DNA deaminase toxin A-like C-terminal" evidence="1">
    <location>
        <begin position="175"/>
        <end position="236"/>
    </location>
</feature>
<dbReference type="RefSeq" id="XP_025469767.1">
    <property type="nucleotide sequence ID" value="XM_025613161.1"/>
</dbReference>
<dbReference type="InterPro" id="IPR057517">
    <property type="entry name" value="SsdA-like_C"/>
</dbReference>
<evidence type="ECO:0000313" key="3">
    <source>
        <dbReference type="Proteomes" id="UP000246702"/>
    </source>
</evidence>
<dbReference type="Pfam" id="PF24120">
    <property type="entry name" value="SsdA_C"/>
    <property type="match status" value="1"/>
</dbReference>